<proteinExistence type="inferred from homology"/>
<keyword evidence="16" id="KW-1185">Reference proteome</keyword>
<feature type="binding site" evidence="12">
    <location>
        <position position="151"/>
    </location>
    <ligand>
        <name>substrate</name>
    </ligand>
</feature>
<keyword evidence="5 12" id="KW-0479">Metal-binding</keyword>
<dbReference type="InterPro" id="IPR002139">
    <property type="entry name" value="Ribo/fructo_kinase"/>
</dbReference>
<evidence type="ECO:0000259" key="14">
    <source>
        <dbReference type="Pfam" id="PF00294"/>
    </source>
</evidence>
<comment type="catalytic activity">
    <reaction evidence="12">
        <text>D-ribose + ATP = D-ribose 5-phosphate + ADP + H(+)</text>
        <dbReference type="Rhea" id="RHEA:13697"/>
        <dbReference type="ChEBI" id="CHEBI:15378"/>
        <dbReference type="ChEBI" id="CHEBI:30616"/>
        <dbReference type="ChEBI" id="CHEBI:47013"/>
        <dbReference type="ChEBI" id="CHEBI:78346"/>
        <dbReference type="ChEBI" id="CHEBI:456216"/>
        <dbReference type="EC" id="2.7.1.15"/>
    </reaction>
</comment>
<keyword evidence="4 12" id="KW-0808">Transferase</keyword>
<keyword evidence="12" id="KW-0963">Cytoplasm</keyword>
<feature type="binding site" evidence="12">
    <location>
        <position position="314"/>
    </location>
    <ligand>
        <name>K(+)</name>
        <dbReference type="ChEBI" id="CHEBI:29103"/>
    </ligand>
</feature>
<evidence type="ECO:0000313" key="16">
    <source>
        <dbReference type="Proteomes" id="UP000317303"/>
    </source>
</evidence>
<evidence type="ECO:0000256" key="13">
    <source>
        <dbReference type="SAM" id="MobiDB-lite"/>
    </source>
</evidence>
<dbReference type="GO" id="GO:0004747">
    <property type="term" value="F:ribokinase activity"/>
    <property type="evidence" value="ECO:0007669"/>
    <property type="project" value="UniProtKB-UniRule"/>
</dbReference>
<dbReference type="RefSeq" id="WP_048807371.1">
    <property type="nucleotide sequence ID" value="NZ_JOIJ01000001.1"/>
</dbReference>
<protein>
    <recommendedName>
        <fullName evidence="3 12">Ribokinase</fullName>
        <shortName evidence="12">RK</shortName>
        <ecNumber evidence="2 12">2.7.1.15</ecNumber>
    </recommendedName>
</protein>
<dbReference type="OrthoDB" id="9775849at2"/>
<dbReference type="GO" id="GO:0019303">
    <property type="term" value="P:D-ribose catabolic process"/>
    <property type="evidence" value="ECO:0007669"/>
    <property type="project" value="UniProtKB-UniRule"/>
</dbReference>
<dbReference type="Proteomes" id="UP000317303">
    <property type="component" value="Unassembled WGS sequence"/>
</dbReference>
<keyword evidence="8 12" id="KW-0067">ATP-binding</keyword>
<dbReference type="Gene3D" id="3.40.1190.20">
    <property type="match status" value="1"/>
</dbReference>
<feature type="compositionally biased region" description="Basic and acidic residues" evidence="13">
    <location>
        <begin position="205"/>
        <end position="229"/>
    </location>
</feature>
<comment type="cofactor">
    <cofactor evidence="12">
        <name>Mg(2+)</name>
        <dbReference type="ChEBI" id="CHEBI:18420"/>
    </cofactor>
    <text evidence="12">Requires a divalent cation, most likely magnesium in vivo, as an electrophilic catalyst to aid phosphoryl group transfer. It is the chelate of the metal and the nucleotide that is the actual substrate.</text>
</comment>
<comment type="pathway">
    <text evidence="12">Carbohydrate metabolism; D-ribose degradation; D-ribose 5-phosphate from beta-D-ribopyranose: step 2/2.</text>
</comment>
<feature type="binding site" evidence="12">
    <location>
        <position position="275"/>
    </location>
    <ligand>
        <name>K(+)</name>
        <dbReference type="ChEBI" id="CHEBI:29103"/>
    </ligand>
</feature>
<dbReference type="GO" id="GO:0005524">
    <property type="term" value="F:ATP binding"/>
    <property type="evidence" value="ECO:0007669"/>
    <property type="project" value="UniProtKB-UniRule"/>
</dbReference>
<dbReference type="PROSITE" id="PS00584">
    <property type="entry name" value="PFKB_KINASES_2"/>
    <property type="match status" value="1"/>
</dbReference>
<evidence type="ECO:0000256" key="8">
    <source>
        <dbReference type="ARBA" id="ARBA00022840"/>
    </source>
</evidence>
<dbReference type="InterPro" id="IPR011611">
    <property type="entry name" value="PfkB_dom"/>
</dbReference>
<feature type="domain" description="Carbohydrate kinase PfkB" evidence="14">
    <location>
        <begin position="5"/>
        <end position="321"/>
    </location>
</feature>
<evidence type="ECO:0000256" key="2">
    <source>
        <dbReference type="ARBA" id="ARBA00012035"/>
    </source>
</evidence>
<keyword evidence="9 12" id="KW-0460">Magnesium</keyword>
<keyword evidence="10 12" id="KW-0630">Potassium</keyword>
<dbReference type="GO" id="GO:0046872">
    <property type="term" value="F:metal ion binding"/>
    <property type="evidence" value="ECO:0007669"/>
    <property type="project" value="UniProtKB-KW"/>
</dbReference>
<evidence type="ECO:0000256" key="6">
    <source>
        <dbReference type="ARBA" id="ARBA00022741"/>
    </source>
</evidence>
<dbReference type="InterPro" id="IPR011877">
    <property type="entry name" value="Ribokinase"/>
</dbReference>
<evidence type="ECO:0000256" key="9">
    <source>
        <dbReference type="ARBA" id="ARBA00022842"/>
    </source>
</evidence>
<feature type="binding site" evidence="12">
    <location>
        <begin position="278"/>
        <end position="279"/>
    </location>
    <ligand>
        <name>ATP</name>
        <dbReference type="ChEBI" id="CHEBI:30616"/>
    </ligand>
</feature>
<comment type="similarity">
    <text evidence="12">Belongs to the carbohydrate kinase PfkB family. Ribokinase subfamily.</text>
</comment>
<dbReference type="AlphaFoldDB" id="A0A660CGX0"/>
<feature type="binding site" evidence="12">
    <location>
        <position position="273"/>
    </location>
    <ligand>
        <name>K(+)</name>
        <dbReference type="ChEBI" id="CHEBI:29103"/>
    </ligand>
</feature>
<sequence>MTAAVLVVGSANADLVVTTDRRPAGGETVLGGDTRILPGGKGANTAVAAAQLGGDVALVGAVGDDAHGTLLLDSLRTAGVRTDHVRVVDRPTGAAYITVTPDGENSILVSPGANYALTSADATDAVAAVSADSAVDTAAREGARVLVASLEVPLTVVDDAIAAAARAGVLTVLNLSPTTTLPAETLQALDVLVVNEHEAAWLLEQARDNRSDNRSDNRDDDGSGDRADDLGDVSALLDLGPDTAVVTRGADGATVVTRDGRVDVPSPQVKAVDTTGAGDAFTGALATWLAAGATPADAARRAVEVAAISVTRHGAQPSYPQLHELS</sequence>
<feature type="binding site" evidence="12">
    <location>
        <begin position="40"/>
        <end position="44"/>
    </location>
    <ligand>
        <name>substrate</name>
    </ligand>
</feature>
<gene>
    <name evidence="12" type="primary">rbsK</name>
    <name evidence="15" type="ORF">JD82_03530</name>
</gene>
<dbReference type="GO" id="GO:0005829">
    <property type="term" value="C:cytosol"/>
    <property type="evidence" value="ECO:0007669"/>
    <property type="project" value="TreeGrafter"/>
</dbReference>
<organism evidence="15 16">
    <name type="scientific">Prauserella rugosa</name>
    <dbReference type="NCBI Taxonomy" id="43354"/>
    <lineage>
        <taxon>Bacteria</taxon>
        <taxon>Bacillati</taxon>
        <taxon>Actinomycetota</taxon>
        <taxon>Actinomycetes</taxon>
        <taxon>Pseudonocardiales</taxon>
        <taxon>Pseudonocardiaceae</taxon>
        <taxon>Prauserella</taxon>
    </lineage>
</organism>
<dbReference type="HAMAP" id="MF_01987">
    <property type="entry name" value="Ribokinase"/>
    <property type="match status" value="1"/>
</dbReference>
<accession>A0A660CGX0</accession>
<dbReference type="PANTHER" id="PTHR10584:SF166">
    <property type="entry name" value="RIBOKINASE"/>
    <property type="match status" value="1"/>
</dbReference>
<feature type="active site" description="Proton acceptor" evidence="12">
    <location>
        <position position="279"/>
    </location>
</feature>
<dbReference type="SUPFAM" id="SSF53613">
    <property type="entry name" value="Ribokinase-like"/>
    <property type="match status" value="1"/>
</dbReference>
<evidence type="ECO:0000313" key="15">
    <source>
        <dbReference type="EMBL" id="TWH21664.1"/>
    </source>
</evidence>
<feature type="binding site" evidence="12">
    <location>
        <begin position="12"/>
        <end position="14"/>
    </location>
    <ligand>
        <name>substrate</name>
    </ligand>
</feature>
<evidence type="ECO:0000256" key="7">
    <source>
        <dbReference type="ARBA" id="ARBA00022777"/>
    </source>
</evidence>
<feature type="binding site" evidence="12">
    <location>
        <position position="279"/>
    </location>
    <ligand>
        <name>substrate</name>
    </ligand>
</feature>
<comment type="subunit">
    <text evidence="12">Homodimer.</text>
</comment>
<comment type="caution">
    <text evidence="15">The sequence shown here is derived from an EMBL/GenBank/DDBJ whole genome shotgun (WGS) entry which is preliminary data.</text>
</comment>
<evidence type="ECO:0000256" key="11">
    <source>
        <dbReference type="ARBA" id="ARBA00023277"/>
    </source>
</evidence>
<feature type="binding site" evidence="12">
    <location>
        <position position="318"/>
    </location>
    <ligand>
        <name>K(+)</name>
        <dbReference type="ChEBI" id="CHEBI:29103"/>
    </ligand>
</feature>
<dbReference type="PRINTS" id="PR00990">
    <property type="entry name" value="RIBOKINASE"/>
</dbReference>
<keyword evidence="11 12" id="KW-0119">Carbohydrate metabolism</keyword>
<comment type="caution">
    <text evidence="12">Lacks conserved residue(s) required for the propagation of feature annotation.</text>
</comment>
<evidence type="ECO:0000256" key="4">
    <source>
        <dbReference type="ARBA" id="ARBA00022679"/>
    </source>
</evidence>
<reference evidence="15 16" key="1">
    <citation type="submission" date="2019-07" db="EMBL/GenBank/DDBJ databases">
        <title>R&amp;d 2014.</title>
        <authorList>
            <person name="Klenk H.-P."/>
        </authorList>
    </citation>
    <scope>NUCLEOTIDE SEQUENCE [LARGE SCALE GENOMIC DNA]</scope>
    <source>
        <strain evidence="15 16">DSM 43194</strain>
    </source>
</reference>
<keyword evidence="7 12" id="KW-0418">Kinase</keyword>
<evidence type="ECO:0000256" key="10">
    <source>
        <dbReference type="ARBA" id="ARBA00022958"/>
    </source>
</evidence>
<dbReference type="EC" id="2.7.1.15" evidence="2 12"/>
<comment type="activity regulation">
    <text evidence="12">Activated by a monovalent cation that binds near, but not in, the active site. The most likely occupant of the site in vivo is potassium. Ion binding induces a conformational change that may alter substrate affinity.</text>
</comment>
<evidence type="ECO:0000256" key="12">
    <source>
        <dbReference type="HAMAP-Rule" id="MF_01987"/>
    </source>
</evidence>
<dbReference type="UniPathway" id="UPA00916">
    <property type="reaction ID" value="UER00889"/>
</dbReference>
<feature type="binding site" evidence="12">
    <location>
        <position position="312"/>
    </location>
    <ligand>
        <name>K(+)</name>
        <dbReference type="ChEBI" id="CHEBI:29103"/>
    </ligand>
</feature>
<keyword evidence="6 12" id="KW-0547">Nucleotide-binding</keyword>
<name>A0A660CGX0_9PSEU</name>
<feature type="region of interest" description="Disordered" evidence="13">
    <location>
        <begin position="205"/>
        <end position="233"/>
    </location>
</feature>
<evidence type="ECO:0000256" key="1">
    <source>
        <dbReference type="ARBA" id="ARBA00005380"/>
    </source>
</evidence>
<evidence type="ECO:0000256" key="3">
    <source>
        <dbReference type="ARBA" id="ARBA00016943"/>
    </source>
</evidence>
<dbReference type="InterPro" id="IPR002173">
    <property type="entry name" value="Carboh/pur_kinase_PfkB_CS"/>
</dbReference>
<feature type="binding site" evidence="12">
    <location>
        <position position="309"/>
    </location>
    <ligand>
        <name>K(+)</name>
        <dbReference type="ChEBI" id="CHEBI:29103"/>
    </ligand>
</feature>
<evidence type="ECO:0000256" key="5">
    <source>
        <dbReference type="ARBA" id="ARBA00022723"/>
    </source>
</evidence>
<feature type="binding site" evidence="12">
    <location>
        <begin position="247"/>
        <end position="252"/>
    </location>
    <ligand>
        <name>ATP</name>
        <dbReference type="ChEBI" id="CHEBI:30616"/>
    </ligand>
</feature>
<comment type="function">
    <text evidence="12">Catalyzes the phosphorylation of ribose at O-5 in a reaction requiring ATP and magnesium. The resulting D-ribose-5-phosphate can then be used either for sythesis of nucleotides, histidine, and tryptophan, or as a component of the pentose phosphate pathway.</text>
</comment>
<comment type="subcellular location">
    <subcellularLocation>
        <location evidence="12">Cytoplasm</location>
    </subcellularLocation>
</comment>
<dbReference type="PANTHER" id="PTHR10584">
    <property type="entry name" value="SUGAR KINASE"/>
    <property type="match status" value="1"/>
</dbReference>
<dbReference type="Pfam" id="PF00294">
    <property type="entry name" value="PfkB"/>
    <property type="match status" value="1"/>
</dbReference>
<dbReference type="InterPro" id="IPR029056">
    <property type="entry name" value="Ribokinase-like"/>
</dbReference>
<feature type="binding site" evidence="12">
    <location>
        <position position="195"/>
    </location>
    <ligand>
        <name>ATP</name>
        <dbReference type="ChEBI" id="CHEBI:30616"/>
    </ligand>
</feature>
<dbReference type="EMBL" id="VLJV01000001">
    <property type="protein sequence ID" value="TWH21664.1"/>
    <property type="molecule type" value="Genomic_DNA"/>
</dbReference>
<comment type="similarity">
    <text evidence="1">Belongs to the carbohydrate kinase pfkB family.</text>
</comment>
<dbReference type="CDD" id="cd01174">
    <property type="entry name" value="ribokinase"/>
    <property type="match status" value="1"/>
</dbReference>